<evidence type="ECO:0000256" key="5">
    <source>
        <dbReference type="ARBA" id="ARBA00024042"/>
    </source>
</evidence>
<name>A0A098Y7S5_9ACTN</name>
<evidence type="ECO:0000313" key="10">
    <source>
        <dbReference type="EMBL" id="KGH45751.1"/>
    </source>
</evidence>
<dbReference type="RefSeq" id="WP_081975430.1">
    <property type="nucleotide sequence ID" value="NZ_JPMX01000072.1"/>
</dbReference>
<evidence type="ECO:0000256" key="1">
    <source>
        <dbReference type="ARBA" id="ARBA00001917"/>
    </source>
</evidence>
<dbReference type="InterPro" id="IPR012133">
    <property type="entry name" value="Alpha-hydoxy_acid_DH_FMN"/>
</dbReference>
<evidence type="ECO:0000256" key="6">
    <source>
        <dbReference type="PIRSR" id="PIRSR000138-1"/>
    </source>
</evidence>
<keyword evidence="3 7" id="KW-0288">FMN</keyword>
<dbReference type="CDD" id="cd02809">
    <property type="entry name" value="alpha_hydroxyacid_oxid_FMN"/>
    <property type="match status" value="1"/>
</dbReference>
<evidence type="ECO:0000259" key="9">
    <source>
        <dbReference type="PROSITE" id="PS51349"/>
    </source>
</evidence>
<dbReference type="PANTHER" id="PTHR10578:SF107">
    <property type="entry name" value="2-HYDROXYACID OXIDASE 1"/>
    <property type="match status" value="1"/>
</dbReference>
<proteinExistence type="inferred from homology"/>
<organism evidence="10 11">
    <name type="scientific">Modestobacter caceresii</name>
    <dbReference type="NCBI Taxonomy" id="1522368"/>
    <lineage>
        <taxon>Bacteria</taxon>
        <taxon>Bacillati</taxon>
        <taxon>Actinomycetota</taxon>
        <taxon>Actinomycetes</taxon>
        <taxon>Geodermatophilales</taxon>
        <taxon>Geodermatophilaceae</taxon>
        <taxon>Modestobacter</taxon>
    </lineage>
</organism>
<feature type="binding site" evidence="7">
    <location>
        <begin position="109"/>
        <end position="111"/>
    </location>
    <ligand>
        <name>FMN</name>
        <dbReference type="ChEBI" id="CHEBI:58210"/>
    </ligand>
</feature>
<evidence type="ECO:0000256" key="2">
    <source>
        <dbReference type="ARBA" id="ARBA00022630"/>
    </source>
</evidence>
<feature type="binding site" evidence="7">
    <location>
        <position position="162"/>
    </location>
    <ligand>
        <name>glyoxylate</name>
        <dbReference type="ChEBI" id="CHEBI:36655"/>
    </ligand>
</feature>
<feature type="binding site" evidence="7">
    <location>
        <position position="138"/>
    </location>
    <ligand>
        <name>FMN</name>
        <dbReference type="ChEBI" id="CHEBI:58210"/>
    </ligand>
</feature>
<keyword evidence="4" id="KW-0560">Oxidoreductase</keyword>
<evidence type="ECO:0000256" key="4">
    <source>
        <dbReference type="ARBA" id="ARBA00023002"/>
    </source>
</evidence>
<feature type="active site" description="Proton acceptor" evidence="6">
    <location>
        <position position="277"/>
    </location>
</feature>
<keyword evidence="2 7" id="KW-0285">Flavoprotein</keyword>
<dbReference type="PANTHER" id="PTHR10578">
    <property type="entry name" value="S -2-HYDROXY-ACID OXIDASE-RELATED"/>
    <property type="match status" value="1"/>
</dbReference>
<dbReference type="FunFam" id="3.20.20.70:FF:000056">
    <property type="entry name" value="hydroxyacid oxidase 2"/>
    <property type="match status" value="1"/>
</dbReference>
<dbReference type="GO" id="GO:0005737">
    <property type="term" value="C:cytoplasm"/>
    <property type="evidence" value="ECO:0007669"/>
    <property type="project" value="UniProtKB-ARBA"/>
</dbReference>
<feature type="region of interest" description="Disordered" evidence="8">
    <location>
        <begin position="1"/>
        <end position="34"/>
    </location>
</feature>
<keyword evidence="11" id="KW-1185">Reference proteome</keyword>
<evidence type="ECO:0000313" key="11">
    <source>
        <dbReference type="Proteomes" id="UP000029713"/>
    </source>
</evidence>
<feature type="binding site" evidence="7">
    <location>
        <position position="253"/>
    </location>
    <ligand>
        <name>FMN</name>
        <dbReference type="ChEBI" id="CHEBI:58210"/>
    </ligand>
</feature>
<dbReference type="PROSITE" id="PS51349">
    <property type="entry name" value="FMN_HYDROXY_ACID_DH_2"/>
    <property type="match status" value="1"/>
</dbReference>
<dbReference type="STRING" id="1522368.IN07_15410"/>
<feature type="binding site" evidence="7">
    <location>
        <begin position="331"/>
        <end position="332"/>
    </location>
    <ligand>
        <name>FMN</name>
        <dbReference type="ChEBI" id="CHEBI:58210"/>
    </ligand>
</feature>
<dbReference type="InterPro" id="IPR037396">
    <property type="entry name" value="FMN_HAD"/>
</dbReference>
<accession>A0A098Y7S5</accession>
<dbReference type="Gene3D" id="3.20.20.70">
    <property type="entry name" value="Aldolase class I"/>
    <property type="match status" value="1"/>
</dbReference>
<feature type="domain" description="FMN hydroxy acid dehydrogenase" evidence="9">
    <location>
        <begin position="30"/>
        <end position="382"/>
    </location>
</feature>
<feature type="binding site" evidence="7">
    <location>
        <position position="188"/>
    </location>
    <ligand>
        <name>FMN</name>
        <dbReference type="ChEBI" id="CHEBI:58210"/>
    </ligand>
</feature>
<dbReference type="InterPro" id="IPR013785">
    <property type="entry name" value="Aldolase_TIM"/>
</dbReference>
<evidence type="ECO:0000256" key="3">
    <source>
        <dbReference type="ARBA" id="ARBA00022643"/>
    </source>
</evidence>
<comment type="similarity">
    <text evidence="5">Belongs to the FMN-dependent alpha-hydroxy acid dehydrogenase family.</text>
</comment>
<feature type="binding site" evidence="7">
    <location>
        <position position="197"/>
    </location>
    <ligand>
        <name>glyoxylate</name>
        <dbReference type="ChEBI" id="CHEBI:36655"/>
    </ligand>
</feature>
<dbReference type="GO" id="GO:0016491">
    <property type="term" value="F:oxidoreductase activity"/>
    <property type="evidence" value="ECO:0007669"/>
    <property type="project" value="UniProtKB-KW"/>
</dbReference>
<evidence type="ECO:0000256" key="7">
    <source>
        <dbReference type="PIRSR" id="PIRSR000138-2"/>
    </source>
</evidence>
<protein>
    <submittedName>
        <fullName evidence="10">Hydroxyacid oxidoreductase</fullName>
    </submittedName>
</protein>
<dbReference type="AlphaFoldDB" id="A0A098Y7S5"/>
<feature type="binding site" evidence="7">
    <location>
        <position position="280"/>
    </location>
    <ligand>
        <name>glyoxylate</name>
        <dbReference type="ChEBI" id="CHEBI:36655"/>
    </ligand>
</feature>
<dbReference type="OrthoDB" id="9770452at2"/>
<dbReference type="EMBL" id="JPMX01000072">
    <property type="protein sequence ID" value="KGH45751.1"/>
    <property type="molecule type" value="Genomic_DNA"/>
</dbReference>
<reference evidence="10 11" key="1">
    <citation type="submission" date="2014-07" db="EMBL/GenBank/DDBJ databases">
        <title>Biosystematic studies on Modestobacter strains isolated from extreme hyper-arid desert soil and from historic building.</title>
        <authorList>
            <person name="Bukarasam K."/>
            <person name="Bull A."/>
            <person name="Girard G."/>
            <person name="van Wezel G."/>
            <person name="Goodfellow M."/>
        </authorList>
    </citation>
    <scope>NUCLEOTIDE SEQUENCE [LARGE SCALE GENOMIC DNA]</scope>
    <source>
        <strain evidence="10 11">KNN45-2b</strain>
    </source>
</reference>
<dbReference type="SUPFAM" id="SSF51395">
    <property type="entry name" value="FMN-linked oxidoreductases"/>
    <property type="match status" value="1"/>
</dbReference>
<dbReference type="GO" id="GO:0010181">
    <property type="term" value="F:FMN binding"/>
    <property type="evidence" value="ECO:0007669"/>
    <property type="project" value="InterPro"/>
</dbReference>
<dbReference type="InterPro" id="IPR000262">
    <property type="entry name" value="FMN-dep_DH"/>
</dbReference>
<sequence>MAHSGAPANGPRLSQPQRGTEVPATPDAPGREPPYLDLDALAAQARDLLPADVADYYAGGAGTETTLAEAPAAWRSWRLRPRVLRGIATAQLGTTLLGAEVATPIGVAPWAYQAMAHPDGEPATARGAAATGALMTVSTSATTSLEEVAAARPAGPRWFQLYRLHSPGHTDELARRAGRAGYGALVLTVDLPVLGRRHRDLRHDFALPAGLRLANHPPVTGPQPPLAAAETPTWTFADIGRFADVSGLPVVVKGVLRGDDAARCVAAGAAAVWVSTHGGRQADPAIASAEALPEVVDAVGDEVEVYVDGGIRTGSDVLTALALGARAVFLGRPTVWGLATGGADGVARVIDGLSEELAHTMALCGVDDVRAVPRDTVVRPWPGR</sequence>
<dbReference type="Pfam" id="PF01070">
    <property type="entry name" value="FMN_dh"/>
    <property type="match status" value="1"/>
</dbReference>
<gene>
    <name evidence="10" type="ORF">IN07_15410</name>
</gene>
<comment type="cofactor">
    <cofactor evidence="1">
        <name>FMN</name>
        <dbReference type="ChEBI" id="CHEBI:58210"/>
    </cofactor>
</comment>
<feature type="binding site" evidence="7">
    <location>
        <position position="56"/>
    </location>
    <ligand>
        <name>glyoxylate</name>
        <dbReference type="ChEBI" id="CHEBI:36655"/>
    </ligand>
</feature>
<dbReference type="PIRSF" id="PIRSF000138">
    <property type="entry name" value="Al-hdrx_acd_dh"/>
    <property type="match status" value="1"/>
</dbReference>
<feature type="binding site" evidence="7">
    <location>
        <position position="277"/>
    </location>
    <ligand>
        <name>glyoxylate</name>
        <dbReference type="ChEBI" id="CHEBI:36655"/>
    </ligand>
</feature>
<feature type="binding site" evidence="7">
    <location>
        <position position="275"/>
    </location>
    <ligand>
        <name>FMN</name>
        <dbReference type="ChEBI" id="CHEBI:58210"/>
    </ligand>
</feature>
<feature type="binding site" evidence="7">
    <location>
        <position position="160"/>
    </location>
    <ligand>
        <name>FMN</name>
        <dbReference type="ChEBI" id="CHEBI:58210"/>
    </ligand>
</feature>
<feature type="binding site" evidence="7">
    <location>
        <begin position="308"/>
        <end position="312"/>
    </location>
    <ligand>
        <name>FMN</name>
        <dbReference type="ChEBI" id="CHEBI:58210"/>
    </ligand>
</feature>
<dbReference type="Proteomes" id="UP000029713">
    <property type="component" value="Unassembled WGS sequence"/>
</dbReference>
<comment type="caution">
    <text evidence="10">The sequence shown here is derived from an EMBL/GenBank/DDBJ whole genome shotgun (WGS) entry which is preliminary data.</text>
</comment>
<evidence type="ECO:0000256" key="8">
    <source>
        <dbReference type="SAM" id="MobiDB-lite"/>
    </source>
</evidence>